<dbReference type="PANTHER" id="PTHR31140:SF145">
    <property type="entry name" value="TF-B3 DOMAIN-CONTAINING PROTEIN"/>
    <property type="match status" value="1"/>
</dbReference>
<evidence type="ECO:0000256" key="4">
    <source>
        <dbReference type="ARBA" id="ARBA00023163"/>
    </source>
</evidence>
<dbReference type="InterPro" id="IPR044800">
    <property type="entry name" value="LEC2-like"/>
</dbReference>
<evidence type="ECO:0000256" key="2">
    <source>
        <dbReference type="ARBA" id="ARBA00023015"/>
    </source>
</evidence>
<dbReference type="PROSITE" id="PS50863">
    <property type="entry name" value="B3"/>
    <property type="match status" value="1"/>
</dbReference>
<proteinExistence type="predicted"/>
<comment type="caution">
    <text evidence="7">The sequence shown here is derived from an EMBL/GenBank/DDBJ whole genome shotgun (WGS) entry which is preliminary data.</text>
</comment>
<keyword evidence="5" id="KW-0539">Nucleus</keyword>
<evidence type="ECO:0000313" key="8">
    <source>
        <dbReference type="Proteomes" id="UP001174677"/>
    </source>
</evidence>
<dbReference type="CDD" id="cd10017">
    <property type="entry name" value="B3_DNA"/>
    <property type="match status" value="1"/>
</dbReference>
<dbReference type="Pfam" id="PF02362">
    <property type="entry name" value="B3"/>
    <property type="match status" value="1"/>
</dbReference>
<name>A0ABQ9LTC4_HEVBR</name>
<evidence type="ECO:0000256" key="5">
    <source>
        <dbReference type="ARBA" id="ARBA00023242"/>
    </source>
</evidence>
<keyword evidence="3" id="KW-0238">DNA-binding</keyword>
<dbReference type="Gene3D" id="2.40.330.10">
    <property type="entry name" value="DNA-binding pseudobarrel domain"/>
    <property type="match status" value="1"/>
</dbReference>
<accession>A0ABQ9LTC4</accession>
<dbReference type="SMART" id="SM01019">
    <property type="entry name" value="B3"/>
    <property type="match status" value="1"/>
</dbReference>
<dbReference type="Proteomes" id="UP001174677">
    <property type="component" value="Chromosome 9"/>
</dbReference>
<dbReference type="SUPFAM" id="SSF101936">
    <property type="entry name" value="DNA-binding pseudobarrel domain"/>
    <property type="match status" value="1"/>
</dbReference>
<dbReference type="InterPro" id="IPR015300">
    <property type="entry name" value="DNA-bd_pseudobarrel_sf"/>
</dbReference>
<evidence type="ECO:0000256" key="1">
    <source>
        <dbReference type="ARBA" id="ARBA00004123"/>
    </source>
</evidence>
<gene>
    <name evidence="7" type="ORF">P3X46_014646</name>
</gene>
<evidence type="ECO:0000259" key="6">
    <source>
        <dbReference type="PROSITE" id="PS50863"/>
    </source>
</evidence>
<dbReference type="InterPro" id="IPR003340">
    <property type="entry name" value="B3_DNA-bd"/>
</dbReference>
<keyword evidence="8" id="KW-1185">Reference proteome</keyword>
<dbReference type="EMBL" id="JARPOI010000009">
    <property type="protein sequence ID" value="KAJ9171256.1"/>
    <property type="molecule type" value="Genomic_DNA"/>
</dbReference>
<comment type="subcellular location">
    <subcellularLocation>
        <location evidence="1">Nucleus</location>
    </subcellularLocation>
</comment>
<evidence type="ECO:0000256" key="3">
    <source>
        <dbReference type="ARBA" id="ARBA00023125"/>
    </source>
</evidence>
<dbReference type="PANTHER" id="PTHR31140">
    <property type="entry name" value="B3 DOMAIN-CONTAINING TRANSCRIPTION FACTOR ABI3"/>
    <property type="match status" value="1"/>
</dbReference>
<keyword evidence="4" id="KW-0804">Transcription</keyword>
<sequence>MAIFSKSLTKTDITKKLSFPTKSLKYLPCFGIGHALDLHVRDESGHVWTFRCIIRKKNHPKPVLTKGWRKFASSKHLDAGDKIIFYEQEDEATGAKYKIEVKKSIKLFGAILGYLP</sequence>
<organism evidence="7 8">
    <name type="scientific">Hevea brasiliensis</name>
    <name type="common">Para rubber tree</name>
    <name type="synonym">Siphonia brasiliensis</name>
    <dbReference type="NCBI Taxonomy" id="3981"/>
    <lineage>
        <taxon>Eukaryota</taxon>
        <taxon>Viridiplantae</taxon>
        <taxon>Streptophyta</taxon>
        <taxon>Embryophyta</taxon>
        <taxon>Tracheophyta</taxon>
        <taxon>Spermatophyta</taxon>
        <taxon>Magnoliopsida</taxon>
        <taxon>eudicotyledons</taxon>
        <taxon>Gunneridae</taxon>
        <taxon>Pentapetalae</taxon>
        <taxon>rosids</taxon>
        <taxon>fabids</taxon>
        <taxon>Malpighiales</taxon>
        <taxon>Euphorbiaceae</taxon>
        <taxon>Crotonoideae</taxon>
        <taxon>Micrandreae</taxon>
        <taxon>Hevea</taxon>
    </lineage>
</organism>
<feature type="domain" description="TF-B3" evidence="6">
    <location>
        <begin position="38"/>
        <end position="105"/>
    </location>
</feature>
<evidence type="ECO:0000313" key="7">
    <source>
        <dbReference type="EMBL" id="KAJ9171256.1"/>
    </source>
</evidence>
<protein>
    <recommendedName>
        <fullName evidence="6">TF-B3 domain-containing protein</fullName>
    </recommendedName>
</protein>
<reference evidence="7" key="1">
    <citation type="journal article" date="2023" name="Plant Biotechnol. J.">
        <title>Chromosome-level wild Hevea brasiliensis genome provides new tools for genomic-assisted breeding and valuable loci to elevate rubber yield.</title>
        <authorList>
            <person name="Cheng H."/>
            <person name="Song X."/>
            <person name="Hu Y."/>
            <person name="Wu T."/>
            <person name="Yang Q."/>
            <person name="An Z."/>
            <person name="Feng S."/>
            <person name="Deng Z."/>
            <person name="Wu W."/>
            <person name="Zeng X."/>
            <person name="Tu M."/>
            <person name="Wang X."/>
            <person name="Huang H."/>
        </authorList>
    </citation>
    <scope>NUCLEOTIDE SEQUENCE</scope>
    <source>
        <strain evidence="7">MT/VB/25A 57/8</strain>
    </source>
</reference>
<keyword evidence="2" id="KW-0805">Transcription regulation</keyword>